<keyword evidence="3" id="KW-1185">Reference proteome</keyword>
<accession>A0A8K0JZ00</accession>
<organism evidence="2 3">
    <name type="scientific">Ladona fulva</name>
    <name type="common">Scarce chaser dragonfly</name>
    <name type="synonym">Libellula fulva</name>
    <dbReference type="NCBI Taxonomy" id="123851"/>
    <lineage>
        <taxon>Eukaryota</taxon>
        <taxon>Metazoa</taxon>
        <taxon>Ecdysozoa</taxon>
        <taxon>Arthropoda</taxon>
        <taxon>Hexapoda</taxon>
        <taxon>Insecta</taxon>
        <taxon>Pterygota</taxon>
        <taxon>Palaeoptera</taxon>
        <taxon>Odonata</taxon>
        <taxon>Epiprocta</taxon>
        <taxon>Anisoptera</taxon>
        <taxon>Libelluloidea</taxon>
        <taxon>Libellulidae</taxon>
        <taxon>Ladona</taxon>
    </lineage>
</organism>
<name>A0A8K0JZ00_LADFU</name>
<sequence>MVPRYEKRICIGTSYITEGLIIPEELPSILSLIYSNIPPIKKGIDSRVGLGFRLGDHADFQVLLEVGPQTNTQTLGPEETERRRHAKLEPEEYKRLKKPIAYEAPKLDTEGSRWLSKWRESVSKA</sequence>
<reference evidence="2" key="2">
    <citation type="submission" date="2017-10" db="EMBL/GenBank/DDBJ databases">
        <title>Ladona fulva Genome sequencing and assembly.</title>
        <authorList>
            <person name="Murali S."/>
            <person name="Richards S."/>
            <person name="Bandaranaike D."/>
            <person name="Bellair M."/>
            <person name="Blankenburg K."/>
            <person name="Chao H."/>
            <person name="Dinh H."/>
            <person name="Doddapaneni H."/>
            <person name="Dugan-Rocha S."/>
            <person name="Elkadiri S."/>
            <person name="Gnanaolivu R."/>
            <person name="Hernandez B."/>
            <person name="Skinner E."/>
            <person name="Javaid M."/>
            <person name="Lee S."/>
            <person name="Li M."/>
            <person name="Ming W."/>
            <person name="Munidasa M."/>
            <person name="Muniz J."/>
            <person name="Nguyen L."/>
            <person name="Hughes D."/>
            <person name="Osuji N."/>
            <person name="Pu L.-L."/>
            <person name="Puazo M."/>
            <person name="Qu C."/>
            <person name="Quiroz J."/>
            <person name="Raj R."/>
            <person name="Weissenberger G."/>
            <person name="Xin Y."/>
            <person name="Zou X."/>
            <person name="Han Y."/>
            <person name="Worley K."/>
            <person name="Muzny D."/>
            <person name="Gibbs R."/>
        </authorList>
    </citation>
    <scope>NUCLEOTIDE SEQUENCE</scope>
    <source>
        <strain evidence="2">Sampled in the wild</strain>
    </source>
</reference>
<feature type="compositionally biased region" description="Basic and acidic residues" evidence="1">
    <location>
        <begin position="79"/>
        <end position="90"/>
    </location>
</feature>
<evidence type="ECO:0000313" key="2">
    <source>
        <dbReference type="EMBL" id="KAG8225242.1"/>
    </source>
</evidence>
<gene>
    <name evidence="2" type="ORF">J437_LFUL008779</name>
</gene>
<protein>
    <submittedName>
        <fullName evidence="2">Uncharacterized protein</fullName>
    </submittedName>
</protein>
<dbReference type="OrthoDB" id="8188574at2759"/>
<feature type="region of interest" description="Disordered" evidence="1">
    <location>
        <begin position="69"/>
        <end position="90"/>
    </location>
</feature>
<evidence type="ECO:0000256" key="1">
    <source>
        <dbReference type="SAM" id="MobiDB-lite"/>
    </source>
</evidence>
<reference evidence="2" key="1">
    <citation type="submission" date="2013-04" db="EMBL/GenBank/DDBJ databases">
        <authorList>
            <person name="Qu J."/>
            <person name="Murali S.C."/>
            <person name="Bandaranaike D."/>
            <person name="Bellair M."/>
            <person name="Blankenburg K."/>
            <person name="Chao H."/>
            <person name="Dinh H."/>
            <person name="Doddapaneni H."/>
            <person name="Downs B."/>
            <person name="Dugan-Rocha S."/>
            <person name="Elkadiri S."/>
            <person name="Gnanaolivu R.D."/>
            <person name="Hernandez B."/>
            <person name="Javaid M."/>
            <person name="Jayaseelan J.C."/>
            <person name="Lee S."/>
            <person name="Li M."/>
            <person name="Ming W."/>
            <person name="Munidasa M."/>
            <person name="Muniz J."/>
            <person name="Nguyen L."/>
            <person name="Ongeri F."/>
            <person name="Osuji N."/>
            <person name="Pu L.-L."/>
            <person name="Puazo M."/>
            <person name="Qu C."/>
            <person name="Quiroz J."/>
            <person name="Raj R."/>
            <person name="Weissenberger G."/>
            <person name="Xin Y."/>
            <person name="Zou X."/>
            <person name="Han Y."/>
            <person name="Richards S."/>
            <person name="Worley K."/>
            <person name="Muzny D."/>
            <person name="Gibbs R."/>
        </authorList>
    </citation>
    <scope>NUCLEOTIDE SEQUENCE</scope>
    <source>
        <strain evidence="2">Sampled in the wild</strain>
    </source>
</reference>
<dbReference type="Proteomes" id="UP000792457">
    <property type="component" value="Unassembled WGS sequence"/>
</dbReference>
<dbReference type="AlphaFoldDB" id="A0A8K0JZ00"/>
<proteinExistence type="predicted"/>
<comment type="caution">
    <text evidence="2">The sequence shown here is derived from an EMBL/GenBank/DDBJ whole genome shotgun (WGS) entry which is preliminary data.</text>
</comment>
<dbReference type="EMBL" id="KZ308231">
    <property type="protein sequence ID" value="KAG8225242.1"/>
    <property type="molecule type" value="Genomic_DNA"/>
</dbReference>
<evidence type="ECO:0000313" key="3">
    <source>
        <dbReference type="Proteomes" id="UP000792457"/>
    </source>
</evidence>